<proteinExistence type="inferred from homology"/>
<dbReference type="GO" id="GO:0015948">
    <property type="term" value="P:methanogenesis"/>
    <property type="evidence" value="ECO:0007669"/>
    <property type="project" value="InterPro"/>
</dbReference>
<dbReference type="Pfam" id="PF06253">
    <property type="entry name" value="MTTB"/>
    <property type="match status" value="1"/>
</dbReference>
<dbReference type="InterPro" id="IPR038601">
    <property type="entry name" value="MttB-like_sf"/>
</dbReference>
<comment type="similarity">
    <text evidence="1">Belongs to the trimethylamine methyltransferase family.</text>
</comment>
<evidence type="ECO:0000256" key="3">
    <source>
        <dbReference type="ARBA" id="ARBA00022679"/>
    </source>
</evidence>
<organism evidence="4">
    <name type="scientific">uncultured bacterium Contig19</name>
    <dbReference type="NCBI Taxonomy" id="1393523"/>
    <lineage>
        <taxon>Bacteria</taxon>
        <taxon>environmental samples</taxon>
    </lineage>
</organism>
<protein>
    <submittedName>
        <fullName evidence="4">Trimethylamine methyltransferase</fullName>
    </submittedName>
</protein>
<name>W0FKI3_9BACT</name>
<keyword evidence="3 4" id="KW-0808">Transferase</keyword>
<accession>W0FKI3</accession>
<dbReference type="InterPro" id="IPR010426">
    <property type="entry name" value="MTTB_MeTrfase"/>
</dbReference>
<evidence type="ECO:0000256" key="1">
    <source>
        <dbReference type="ARBA" id="ARBA00007137"/>
    </source>
</evidence>
<evidence type="ECO:0000313" key="4">
    <source>
        <dbReference type="EMBL" id="AHF23959.1"/>
    </source>
</evidence>
<reference evidence="4" key="1">
    <citation type="journal article" date="2013" name="PLoS ONE">
        <title>Metagenomic insights into the carbohydrate-active enzymes carried by the microorganisms adhering to solid digesta in the rumen of cows.</title>
        <authorList>
            <person name="Wang L."/>
            <person name="Hatem A."/>
            <person name="Catalyurek U.V."/>
            <person name="Morrison M."/>
            <person name="Yu Z."/>
        </authorList>
    </citation>
    <scope>NUCLEOTIDE SEQUENCE</scope>
</reference>
<dbReference type="AlphaFoldDB" id="W0FKI3"/>
<dbReference type="GO" id="GO:0008168">
    <property type="term" value="F:methyltransferase activity"/>
    <property type="evidence" value="ECO:0007669"/>
    <property type="project" value="UniProtKB-KW"/>
</dbReference>
<sequence length="478" mass="51888">MSELTREQIIHNAAMKVMEEAGVAIHNDRAIEILQANGIRVEDRVAYFTEEQVLEWMGKAPETFTLYARNPKHDVFMGGNVVNAAPSYGCAFVDDWDGNRRTGQLADTVKALKLVQAEDVYDINGGIIVQPGDVPQEYATIAMLYADLMTSDKVIQLPTGYKEEMEVMLPALAELFGGKEAFAAKPRCISLINTVSPLSLDDRMLDCLMILAEYGQAVIVCPAAMLGATGSITMAGTIVSGVCESLAGICLAQMIRPGTPVVLGIQSTAADMRGGVTFACAAPEGTMMQGFAPNMAKFYGVPSRGGGCQTDSMYINAQAGYESMLTFYSAHNHGINIVMEAGGVMNSVNATSFEKMIIDFEIIRQVKFVHTPFAVDEESLNVEEIVELGQTGSFVDADSTLDNFDIVYQPHIGSRLPADEGQFKASIYKEMDRLLDAYDANRPQLADDERLAVRAALAKSGLADEWFDKIEKLATATE</sequence>
<dbReference type="EMBL" id="KC246780">
    <property type="protein sequence ID" value="AHF23959.1"/>
    <property type="molecule type" value="Genomic_DNA"/>
</dbReference>
<dbReference type="GO" id="GO:0032259">
    <property type="term" value="P:methylation"/>
    <property type="evidence" value="ECO:0007669"/>
    <property type="project" value="UniProtKB-KW"/>
</dbReference>
<dbReference type="Gene3D" id="3.20.20.480">
    <property type="entry name" value="Trimethylamine methyltransferase-like"/>
    <property type="match status" value="1"/>
</dbReference>
<keyword evidence="2 4" id="KW-0489">Methyltransferase</keyword>
<evidence type="ECO:0000256" key="2">
    <source>
        <dbReference type="ARBA" id="ARBA00022603"/>
    </source>
</evidence>